<organism evidence="3 4">
    <name type="scientific">Sabulicella glaciei</name>
    <dbReference type="NCBI Taxonomy" id="2984948"/>
    <lineage>
        <taxon>Bacteria</taxon>
        <taxon>Pseudomonadati</taxon>
        <taxon>Pseudomonadota</taxon>
        <taxon>Alphaproteobacteria</taxon>
        <taxon>Acetobacterales</taxon>
        <taxon>Acetobacteraceae</taxon>
        <taxon>Sabulicella</taxon>
    </lineage>
</organism>
<dbReference type="Gene3D" id="3.40.47.10">
    <property type="match status" value="1"/>
</dbReference>
<evidence type="ECO:0000259" key="1">
    <source>
        <dbReference type="Pfam" id="PF00108"/>
    </source>
</evidence>
<dbReference type="Pfam" id="PF22691">
    <property type="entry name" value="Thiolase_C_1"/>
    <property type="match status" value="1"/>
</dbReference>
<dbReference type="PANTHER" id="PTHR42870:SF1">
    <property type="entry name" value="NON-SPECIFIC LIPID-TRANSFER PROTEIN-LIKE 2"/>
    <property type="match status" value="1"/>
</dbReference>
<dbReference type="EMBL" id="JAPFQI010000003">
    <property type="protein sequence ID" value="MCW8085386.1"/>
    <property type="molecule type" value="Genomic_DNA"/>
</dbReference>
<gene>
    <name evidence="3" type="ORF">OF850_07095</name>
</gene>
<dbReference type="PIRSF" id="PIRSF000429">
    <property type="entry name" value="Ac-CoA_Ac_transf"/>
    <property type="match status" value="1"/>
</dbReference>
<dbReference type="InterPro" id="IPR020616">
    <property type="entry name" value="Thiolase_N"/>
</dbReference>
<dbReference type="RefSeq" id="WP_301589280.1">
    <property type="nucleotide sequence ID" value="NZ_JAPFQI010000003.1"/>
</dbReference>
<dbReference type="PANTHER" id="PTHR42870">
    <property type="entry name" value="ACETYL-COA C-ACETYLTRANSFERASE"/>
    <property type="match status" value="1"/>
</dbReference>
<comment type="caution">
    <text evidence="3">The sequence shown here is derived from an EMBL/GenBank/DDBJ whole genome shotgun (WGS) entry which is preliminary data.</text>
</comment>
<evidence type="ECO:0000313" key="4">
    <source>
        <dbReference type="Proteomes" id="UP001526430"/>
    </source>
</evidence>
<dbReference type="NCBIfam" id="NF005704">
    <property type="entry name" value="PRK07516.1"/>
    <property type="match status" value="1"/>
</dbReference>
<keyword evidence="4" id="KW-1185">Reference proteome</keyword>
<dbReference type="CDD" id="cd00829">
    <property type="entry name" value="SCP-x_thiolase"/>
    <property type="match status" value="1"/>
</dbReference>
<evidence type="ECO:0000313" key="3">
    <source>
        <dbReference type="EMBL" id="MCW8085386.1"/>
    </source>
</evidence>
<feature type="domain" description="Thiolase N-terminal" evidence="1">
    <location>
        <begin position="9"/>
        <end position="229"/>
    </location>
</feature>
<dbReference type="InterPro" id="IPR002155">
    <property type="entry name" value="Thiolase"/>
</dbReference>
<protein>
    <submittedName>
        <fullName evidence="3">Acetyl-CoA acetyltransferase</fullName>
    </submittedName>
</protein>
<dbReference type="Pfam" id="PF00108">
    <property type="entry name" value="Thiolase_N"/>
    <property type="match status" value="1"/>
</dbReference>
<sequence length="391" mass="41556">MARHDAAIIGWAHSRFGKLEDAPDAEALIGLVARQAIEDAGIAPEDVDAVFLGTFNGGFQPQDFPSSLVFQAVPELRFKPATRFENACATGSAAIHGALDFLGAKRGRITLVVGVEKMTATPGQRVGEILLSASYLKSEAGIEAGFAGVFARIAEAYFQRHGDQSDALAAIAAKNHKNGVDNPFAQMRKDLGYEFCRAESEKNPFVARPLKRTDCSLVSDGAAALVIAEGDVAGSARRAVKFRATAQVNDFLPIARRDIVRFEGAREAWGRALDDAELSLKDLSFAEVHDCFTIAELIEYEAMGLVPEGQGARAALEGWTQRDGRLPVNRSGGLKAKGHPIGATGVSMHVLTAMQLCGEAGDMQLPKAEVAGVFNMGGAAVANYVSILERG</sequence>
<accession>A0ABT3NTA1</accession>
<evidence type="ECO:0000259" key="2">
    <source>
        <dbReference type="Pfam" id="PF22691"/>
    </source>
</evidence>
<reference evidence="3 4" key="1">
    <citation type="submission" date="2022-10" db="EMBL/GenBank/DDBJ databases">
        <title>Roseococcus glaciei nov., sp. nov., isolated from glacier.</title>
        <authorList>
            <person name="Liu Q."/>
            <person name="Xin Y.-H."/>
        </authorList>
    </citation>
    <scope>NUCLEOTIDE SEQUENCE [LARGE SCALE GENOMIC DNA]</scope>
    <source>
        <strain evidence="3 4">MDT2-1-1</strain>
    </source>
</reference>
<dbReference type="SUPFAM" id="SSF53901">
    <property type="entry name" value="Thiolase-like"/>
    <property type="match status" value="1"/>
</dbReference>
<dbReference type="InterPro" id="IPR055140">
    <property type="entry name" value="Thiolase_C_2"/>
</dbReference>
<proteinExistence type="predicted"/>
<feature type="domain" description="Thiolase C-terminal" evidence="2">
    <location>
        <begin position="255"/>
        <end position="390"/>
    </location>
</feature>
<dbReference type="Proteomes" id="UP001526430">
    <property type="component" value="Unassembled WGS sequence"/>
</dbReference>
<dbReference type="InterPro" id="IPR016039">
    <property type="entry name" value="Thiolase-like"/>
</dbReference>
<name>A0ABT3NTA1_9PROT</name>